<evidence type="ECO:0000256" key="3">
    <source>
        <dbReference type="ARBA" id="ARBA00022553"/>
    </source>
</evidence>
<dbReference type="GO" id="GO:0005886">
    <property type="term" value="C:plasma membrane"/>
    <property type="evidence" value="ECO:0007669"/>
    <property type="project" value="TreeGrafter"/>
</dbReference>
<name>A0A1W1CDC9_9ZZZZ</name>
<organism evidence="9">
    <name type="scientific">hydrothermal vent metagenome</name>
    <dbReference type="NCBI Taxonomy" id="652676"/>
    <lineage>
        <taxon>unclassified sequences</taxon>
        <taxon>metagenomes</taxon>
        <taxon>ecological metagenomes</taxon>
    </lineage>
</organism>
<dbReference type="EC" id="2.7.13.3" evidence="2"/>
<keyword evidence="7" id="KW-0812">Transmembrane</keyword>
<dbReference type="InterPro" id="IPR003661">
    <property type="entry name" value="HisK_dim/P_dom"/>
</dbReference>
<dbReference type="CDD" id="cd00075">
    <property type="entry name" value="HATPase"/>
    <property type="match status" value="1"/>
</dbReference>
<dbReference type="GO" id="GO:0000155">
    <property type="term" value="F:phosphorelay sensor kinase activity"/>
    <property type="evidence" value="ECO:0007669"/>
    <property type="project" value="InterPro"/>
</dbReference>
<evidence type="ECO:0000256" key="1">
    <source>
        <dbReference type="ARBA" id="ARBA00000085"/>
    </source>
</evidence>
<comment type="catalytic activity">
    <reaction evidence="1">
        <text>ATP + protein L-histidine = ADP + protein N-phospho-L-histidine.</text>
        <dbReference type="EC" id="2.7.13.3"/>
    </reaction>
</comment>
<evidence type="ECO:0000313" key="9">
    <source>
        <dbReference type="EMBL" id="SFV63713.1"/>
    </source>
</evidence>
<accession>A0A1W1CDC9</accession>
<evidence type="ECO:0000256" key="2">
    <source>
        <dbReference type="ARBA" id="ARBA00012438"/>
    </source>
</evidence>
<sequence length="382" mass="44529">MQSERRSLLRFLLIYMGSTFLLFSMASWLFYTSTRHHLLDKQREVLKYESKKIESALRELHHSNSAILHYPVSQIGNSAIYDLDKHYIFGTFAHPPQLGTRQKHTLSLVSKIEPYYLGAAYLLLSRPIDYTPLLALQRNILFFMLLAGGFFAVLGYFLGKLFIAPMRESIKQMNHFIQDTTHELNTPISTILTNIEMIETFGECEQNKDELKRIEIASRTLSRIYDDLTYLNLNHQYHRRIIRLDMSQLIEERMVYFAVMAEVKHLRIKTDVKSGVILEMDRNDAIRLIDNLISNAIKYNKPEGELYVRLTEEYFMVKDGGFGIKKEDLKIIMHRFKRANTSEGGFGIGLDIVNQVVKSYSFVLQITSQLHQGTEVKIQWKK</sequence>
<dbReference type="PROSITE" id="PS50109">
    <property type="entry name" value="HIS_KIN"/>
    <property type="match status" value="1"/>
</dbReference>
<dbReference type="AlphaFoldDB" id="A0A1W1CDC9"/>
<dbReference type="Gene3D" id="3.30.565.10">
    <property type="entry name" value="Histidine kinase-like ATPase, C-terminal domain"/>
    <property type="match status" value="1"/>
</dbReference>
<dbReference type="GO" id="GO:0016036">
    <property type="term" value="P:cellular response to phosphate starvation"/>
    <property type="evidence" value="ECO:0007669"/>
    <property type="project" value="TreeGrafter"/>
</dbReference>
<proteinExistence type="predicted"/>
<evidence type="ECO:0000256" key="6">
    <source>
        <dbReference type="ARBA" id="ARBA00023012"/>
    </source>
</evidence>
<dbReference type="SMART" id="SM00387">
    <property type="entry name" value="HATPase_c"/>
    <property type="match status" value="1"/>
</dbReference>
<dbReference type="PANTHER" id="PTHR45453">
    <property type="entry name" value="PHOSPHATE REGULON SENSOR PROTEIN PHOR"/>
    <property type="match status" value="1"/>
</dbReference>
<dbReference type="InterPro" id="IPR036890">
    <property type="entry name" value="HATPase_C_sf"/>
</dbReference>
<dbReference type="InterPro" id="IPR050351">
    <property type="entry name" value="BphY/WalK/GraS-like"/>
</dbReference>
<keyword evidence="7" id="KW-1133">Transmembrane helix</keyword>
<evidence type="ECO:0000256" key="4">
    <source>
        <dbReference type="ARBA" id="ARBA00022679"/>
    </source>
</evidence>
<protein>
    <recommendedName>
        <fullName evidence="2">histidine kinase</fullName>
        <ecNumber evidence="2">2.7.13.3</ecNumber>
    </recommendedName>
</protein>
<dbReference type="EMBL" id="FPHL01000034">
    <property type="protein sequence ID" value="SFV63713.1"/>
    <property type="molecule type" value="Genomic_DNA"/>
</dbReference>
<keyword evidence="5 9" id="KW-0418">Kinase</keyword>
<evidence type="ECO:0000259" key="8">
    <source>
        <dbReference type="PROSITE" id="PS50109"/>
    </source>
</evidence>
<dbReference type="Pfam" id="PF02518">
    <property type="entry name" value="HATPase_c"/>
    <property type="match status" value="1"/>
</dbReference>
<dbReference type="CDD" id="cd00082">
    <property type="entry name" value="HisKA"/>
    <property type="match status" value="1"/>
</dbReference>
<gene>
    <name evidence="9" type="ORF">MNB_SV-10-1051</name>
</gene>
<dbReference type="InterPro" id="IPR003594">
    <property type="entry name" value="HATPase_dom"/>
</dbReference>
<dbReference type="GO" id="GO:0004721">
    <property type="term" value="F:phosphoprotein phosphatase activity"/>
    <property type="evidence" value="ECO:0007669"/>
    <property type="project" value="TreeGrafter"/>
</dbReference>
<feature type="transmembrane region" description="Helical" evidence="7">
    <location>
        <begin position="12"/>
        <end position="31"/>
    </location>
</feature>
<feature type="transmembrane region" description="Helical" evidence="7">
    <location>
        <begin position="140"/>
        <end position="163"/>
    </location>
</feature>
<dbReference type="Gene3D" id="1.10.287.130">
    <property type="match status" value="1"/>
</dbReference>
<dbReference type="PANTHER" id="PTHR45453:SF1">
    <property type="entry name" value="PHOSPHATE REGULON SENSOR PROTEIN PHOR"/>
    <property type="match status" value="1"/>
</dbReference>
<dbReference type="SUPFAM" id="SSF55874">
    <property type="entry name" value="ATPase domain of HSP90 chaperone/DNA topoisomerase II/histidine kinase"/>
    <property type="match status" value="1"/>
</dbReference>
<dbReference type="SMART" id="SM00388">
    <property type="entry name" value="HisKA"/>
    <property type="match status" value="1"/>
</dbReference>
<keyword evidence="4" id="KW-0808">Transferase</keyword>
<dbReference type="SUPFAM" id="SSF47384">
    <property type="entry name" value="Homodimeric domain of signal transducing histidine kinase"/>
    <property type="match status" value="1"/>
</dbReference>
<keyword evidence="7" id="KW-0472">Membrane</keyword>
<dbReference type="InterPro" id="IPR036097">
    <property type="entry name" value="HisK_dim/P_sf"/>
</dbReference>
<feature type="domain" description="Histidine kinase" evidence="8">
    <location>
        <begin position="179"/>
        <end position="382"/>
    </location>
</feature>
<evidence type="ECO:0000256" key="5">
    <source>
        <dbReference type="ARBA" id="ARBA00022777"/>
    </source>
</evidence>
<dbReference type="InterPro" id="IPR005467">
    <property type="entry name" value="His_kinase_dom"/>
</dbReference>
<evidence type="ECO:0000256" key="7">
    <source>
        <dbReference type="SAM" id="Phobius"/>
    </source>
</evidence>
<reference evidence="9" key="1">
    <citation type="submission" date="2016-10" db="EMBL/GenBank/DDBJ databases">
        <authorList>
            <person name="de Groot N.N."/>
        </authorList>
    </citation>
    <scope>NUCLEOTIDE SEQUENCE</scope>
</reference>
<keyword evidence="3" id="KW-0597">Phosphoprotein</keyword>
<keyword evidence="6" id="KW-0902">Two-component regulatory system</keyword>
<dbReference type="Pfam" id="PF00512">
    <property type="entry name" value="HisKA"/>
    <property type="match status" value="1"/>
</dbReference>